<dbReference type="AlphaFoldDB" id="A0A0R2MBD0"/>
<evidence type="ECO:0000256" key="8">
    <source>
        <dbReference type="HAMAP-Rule" id="MF_01161"/>
    </source>
</evidence>
<dbReference type="SMART" id="SM00977">
    <property type="entry name" value="TilS_C"/>
    <property type="match status" value="1"/>
</dbReference>
<comment type="catalytic activity">
    <reaction evidence="7 8">
        <text>cytidine(34) in tRNA(Ile2) + L-lysine + ATP = lysidine(34) in tRNA(Ile2) + AMP + diphosphate + H(+)</text>
        <dbReference type="Rhea" id="RHEA:43744"/>
        <dbReference type="Rhea" id="RHEA-COMP:10625"/>
        <dbReference type="Rhea" id="RHEA-COMP:10670"/>
        <dbReference type="ChEBI" id="CHEBI:15378"/>
        <dbReference type="ChEBI" id="CHEBI:30616"/>
        <dbReference type="ChEBI" id="CHEBI:32551"/>
        <dbReference type="ChEBI" id="CHEBI:33019"/>
        <dbReference type="ChEBI" id="CHEBI:82748"/>
        <dbReference type="ChEBI" id="CHEBI:83665"/>
        <dbReference type="ChEBI" id="CHEBI:456215"/>
        <dbReference type="EC" id="6.3.4.19"/>
    </reaction>
</comment>
<dbReference type="PATRIC" id="fig|942150.3.peg.2882"/>
<dbReference type="EMBL" id="JQCL01000057">
    <property type="protein sequence ID" value="KRO11071.1"/>
    <property type="molecule type" value="Genomic_DNA"/>
</dbReference>
<dbReference type="EC" id="6.3.4.19" evidence="8"/>
<keyword evidence="6" id="KW-0067">ATP-binding</keyword>
<dbReference type="RefSeq" id="WP_057706583.1">
    <property type="nucleotide sequence ID" value="NZ_JQCL01000057.1"/>
</dbReference>
<reference evidence="10 11" key="1">
    <citation type="journal article" date="2015" name="Genome Announc.">
        <title>Expanding the biotechnology potential of lactobacilli through comparative genomics of 213 strains and associated genera.</title>
        <authorList>
            <person name="Sun Z."/>
            <person name="Harris H.M."/>
            <person name="McCann A."/>
            <person name="Guo C."/>
            <person name="Argimon S."/>
            <person name="Zhang W."/>
            <person name="Yang X."/>
            <person name="Jeffery I.B."/>
            <person name="Cooney J.C."/>
            <person name="Kagawa T.F."/>
            <person name="Liu W."/>
            <person name="Song Y."/>
            <person name="Salvetti E."/>
            <person name="Wrobel A."/>
            <person name="Rasinkangas P."/>
            <person name="Parkhill J."/>
            <person name="Rea M.C."/>
            <person name="O'Sullivan O."/>
            <person name="Ritari J."/>
            <person name="Douillard F.P."/>
            <person name="Paul Ross R."/>
            <person name="Yang R."/>
            <person name="Briner A.E."/>
            <person name="Felis G.E."/>
            <person name="de Vos W.M."/>
            <person name="Barrangou R."/>
            <person name="Klaenhammer T.R."/>
            <person name="Caufield P.W."/>
            <person name="Cui Y."/>
            <person name="Zhang H."/>
            <person name="O'Toole P.W."/>
        </authorList>
    </citation>
    <scope>NUCLEOTIDE SEQUENCE [LARGE SCALE GENOMIC DNA]</scope>
    <source>
        <strain evidence="10 11">LMG 26013</strain>
    </source>
</reference>
<comment type="caution">
    <text evidence="8">Lacks conserved residue(s) required for the propagation of feature annotation.</text>
</comment>
<dbReference type="Pfam" id="PF01171">
    <property type="entry name" value="ATP_bind_3"/>
    <property type="match status" value="1"/>
</dbReference>
<sequence>MTPVQQFNRQLARAQLLKPDVTVVVAVSTGVDSMVLLTLLQRLPVAQRPQIVVAHVNHHLRAQSQREAEFLQAYCARHDLTLRLADWSVAQHPLTGVEAAGRAFRYQFFTEVMRTTHASAVLTAHHANDQTETYLMKLARGGDLAQLTGIRPRRPFASGQLVRPLLTWSKPQIRKYAAAHQVTFFEDVTNQDVRLTRNRIRHRVVPELLAVNPELLTHVAAYERQLQTLLEAKQAMVTQLLPTVVGADSRLKLVAFNQVLPQWQVPVLKGWLEQRTGQLVSEDKLTPVRHWIQNENQPTGKRQISGNVDLVKRVGTIDVQPHKKRVKKLMPGEKTMVDLNQWQKITATQTVGLFTRMTEQTAQQTAQPLRLTDTDWPLYFRPWQASDQLTLRGGGHQSIRRILINQKVPANQRDGIYVLVNARGEALWVVGHKFTYRAHDFGTQTVFLALKHES</sequence>
<dbReference type="InterPro" id="IPR012795">
    <property type="entry name" value="tRNA_Ile_lys_synt_N"/>
</dbReference>
<dbReference type="NCBIfam" id="TIGR02432">
    <property type="entry name" value="lysidine_TilS_N"/>
    <property type="match status" value="1"/>
</dbReference>
<keyword evidence="4 8" id="KW-0819">tRNA processing</keyword>
<dbReference type="InterPro" id="IPR012094">
    <property type="entry name" value="tRNA_Ile_lys_synt"/>
</dbReference>
<evidence type="ECO:0000256" key="4">
    <source>
        <dbReference type="ARBA" id="ARBA00022694"/>
    </source>
</evidence>
<evidence type="ECO:0000256" key="7">
    <source>
        <dbReference type="ARBA" id="ARBA00048539"/>
    </source>
</evidence>
<evidence type="ECO:0000256" key="3">
    <source>
        <dbReference type="ARBA" id="ARBA00022598"/>
    </source>
</evidence>
<dbReference type="PANTHER" id="PTHR43033">
    <property type="entry name" value="TRNA(ILE)-LYSIDINE SYNTHASE-RELATED"/>
    <property type="match status" value="1"/>
</dbReference>
<dbReference type="HAMAP" id="MF_01161">
    <property type="entry name" value="tRNA_Ile_lys_synt"/>
    <property type="match status" value="1"/>
</dbReference>
<proteinExistence type="inferred from homology"/>
<dbReference type="GO" id="GO:0032267">
    <property type="term" value="F:tRNA(Ile)-lysidine synthase activity"/>
    <property type="evidence" value="ECO:0007669"/>
    <property type="project" value="UniProtKB-EC"/>
</dbReference>
<comment type="subcellular location">
    <subcellularLocation>
        <location evidence="1 8">Cytoplasm</location>
    </subcellularLocation>
</comment>
<keyword evidence="2 8" id="KW-0963">Cytoplasm</keyword>
<dbReference type="InterPro" id="IPR014729">
    <property type="entry name" value="Rossmann-like_a/b/a_fold"/>
</dbReference>
<evidence type="ECO:0000313" key="11">
    <source>
        <dbReference type="Proteomes" id="UP000051783"/>
    </source>
</evidence>
<feature type="domain" description="Lysidine-tRNA(Ile) synthetase C-terminal" evidence="9">
    <location>
        <begin position="378"/>
        <end position="450"/>
    </location>
</feature>
<dbReference type="PANTHER" id="PTHR43033:SF1">
    <property type="entry name" value="TRNA(ILE)-LYSIDINE SYNTHASE-RELATED"/>
    <property type="match status" value="1"/>
</dbReference>
<dbReference type="GO" id="GO:0005524">
    <property type="term" value="F:ATP binding"/>
    <property type="evidence" value="ECO:0007669"/>
    <property type="project" value="UniProtKB-KW"/>
</dbReference>
<accession>A0A0R2MBD0</accession>
<dbReference type="Pfam" id="PF11734">
    <property type="entry name" value="TilS_C"/>
    <property type="match status" value="1"/>
</dbReference>
<comment type="similarity">
    <text evidence="8">Belongs to the tRNA(Ile)-lysidine synthase family.</text>
</comment>
<evidence type="ECO:0000256" key="2">
    <source>
        <dbReference type="ARBA" id="ARBA00022490"/>
    </source>
</evidence>
<evidence type="ECO:0000256" key="1">
    <source>
        <dbReference type="ARBA" id="ARBA00004496"/>
    </source>
</evidence>
<dbReference type="SUPFAM" id="SSF52402">
    <property type="entry name" value="Adenine nucleotide alpha hydrolases-like"/>
    <property type="match status" value="1"/>
</dbReference>
<evidence type="ECO:0000256" key="6">
    <source>
        <dbReference type="ARBA" id="ARBA00022840"/>
    </source>
</evidence>
<dbReference type="Proteomes" id="UP000051783">
    <property type="component" value="Unassembled WGS sequence"/>
</dbReference>
<evidence type="ECO:0000313" key="10">
    <source>
        <dbReference type="EMBL" id="KRO11071.1"/>
    </source>
</evidence>
<dbReference type="SUPFAM" id="SSF56037">
    <property type="entry name" value="PheT/TilS domain"/>
    <property type="match status" value="1"/>
</dbReference>
<keyword evidence="11" id="KW-1185">Reference proteome</keyword>
<keyword evidence="3 8" id="KW-0436">Ligase</keyword>
<dbReference type="CDD" id="cd01992">
    <property type="entry name" value="TilS_N"/>
    <property type="match status" value="1"/>
</dbReference>
<dbReference type="InterPro" id="IPR011063">
    <property type="entry name" value="TilS/TtcA_N"/>
</dbReference>
<dbReference type="InterPro" id="IPR012796">
    <property type="entry name" value="Lysidine-tRNA-synth_C"/>
</dbReference>
<dbReference type="Gene3D" id="3.40.50.620">
    <property type="entry name" value="HUPs"/>
    <property type="match status" value="1"/>
</dbReference>
<comment type="function">
    <text evidence="8">Ligates lysine onto the cytidine present at position 34 of the AUA codon-specific tRNA(Ile) that contains the anticodon CAU, in an ATP-dependent manner. Cytidine is converted to lysidine, thus changing the amino acid specificity of the tRNA from methionine to isoleucine.</text>
</comment>
<dbReference type="OrthoDB" id="9807403at2"/>
<dbReference type="GO" id="GO:0005737">
    <property type="term" value="C:cytoplasm"/>
    <property type="evidence" value="ECO:0007669"/>
    <property type="project" value="UniProtKB-SubCell"/>
</dbReference>
<protein>
    <recommendedName>
        <fullName evidence="8">tRNA(Ile)-lysidine synthase</fullName>
        <ecNumber evidence="8">6.3.4.19</ecNumber>
    </recommendedName>
    <alternativeName>
        <fullName evidence="8">tRNA(Ile)-2-lysyl-cytidine synthase</fullName>
    </alternativeName>
    <alternativeName>
        <fullName evidence="8">tRNA(Ile)-lysidine synthetase</fullName>
    </alternativeName>
</protein>
<dbReference type="STRING" id="942150.IV64_GL002770"/>
<comment type="caution">
    <text evidence="10">The sequence shown here is derived from an EMBL/GenBank/DDBJ whole genome shotgun (WGS) entry which is preliminary data.</text>
</comment>
<dbReference type="GO" id="GO:0006400">
    <property type="term" value="P:tRNA modification"/>
    <property type="evidence" value="ECO:0007669"/>
    <property type="project" value="UniProtKB-UniRule"/>
</dbReference>
<dbReference type="NCBIfam" id="TIGR02433">
    <property type="entry name" value="lysidine_TilS_C"/>
    <property type="match status" value="1"/>
</dbReference>
<evidence type="ECO:0000256" key="5">
    <source>
        <dbReference type="ARBA" id="ARBA00022741"/>
    </source>
</evidence>
<name>A0A0R2MBD0_9LACO</name>
<evidence type="ECO:0000259" key="9">
    <source>
        <dbReference type="SMART" id="SM00977"/>
    </source>
</evidence>
<keyword evidence="5" id="KW-0547">Nucleotide-binding</keyword>
<gene>
    <name evidence="8" type="primary">tilS</name>
    <name evidence="10" type="ORF">IV64_GL002770</name>
</gene>
<organism evidence="10 11">
    <name type="scientific">Lactiplantibacillus xiangfangensis</name>
    <dbReference type="NCBI Taxonomy" id="942150"/>
    <lineage>
        <taxon>Bacteria</taxon>
        <taxon>Bacillati</taxon>
        <taxon>Bacillota</taxon>
        <taxon>Bacilli</taxon>
        <taxon>Lactobacillales</taxon>
        <taxon>Lactobacillaceae</taxon>
        <taxon>Lactiplantibacillus</taxon>
    </lineage>
</organism>